<evidence type="ECO:0000313" key="4">
    <source>
        <dbReference type="Proteomes" id="UP000683310"/>
    </source>
</evidence>
<evidence type="ECO:0000256" key="1">
    <source>
        <dbReference type="SAM" id="MobiDB-lite"/>
    </source>
</evidence>
<dbReference type="Proteomes" id="UP000683310">
    <property type="component" value="Chromosome"/>
</dbReference>
<evidence type="ECO:0000313" key="3">
    <source>
        <dbReference type="EMBL" id="QVI20703.1"/>
    </source>
</evidence>
<feature type="region of interest" description="Disordered" evidence="1">
    <location>
        <begin position="133"/>
        <end position="162"/>
    </location>
</feature>
<dbReference type="SUPFAM" id="SSF54593">
    <property type="entry name" value="Glyoxalase/Bleomycin resistance protein/Dihydroxybiphenyl dioxygenase"/>
    <property type="match status" value="1"/>
</dbReference>
<name>A0ABX8CL64_9NOCA</name>
<proteinExistence type="predicted"/>
<organism evidence="3 4">
    <name type="scientific">Nocardia tengchongensis</name>
    <dbReference type="NCBI Taxonomy" id="2055889"/>
    <lineage>
        <taxon>Bacteria</taxon>
        <taxon>Bacillati</taxon>
        <taxon>Actinomycetota</taxon>
        <taxon>Actinomycetes</taxon>
        <taxon>Mycobacteriales</taxon>
        <taxon>Nocardiaceae</taxon>
        <taxon>Nocardia</taxon>
    </lineage>
</organism>
<gene>
    <name evidence="3" type="ORF">KHQ06_32075</name>
</gene>
<dbReference type="Pfam" id="PF00903">
    <property type="entry name" value="Glyoxalase"/>
    <property type="match status" value="1"/>
</dbReference>
<protein>
    <submittedName>
        <fullName evidence="3">VOC family protein</fullName>
    </submittedName>
</protein>
<sequence>MIPTLAGVHHLKVPVSDLARSIDWYCTRLGYTVGAEFQEQGVLRGVVLHHAAGGPMLGLRLHPEMAIAAAGFDFFSIGVPDRAALEALAAHLTGLGETHAGVHRASLGWILPELHDPDGIEVRFYSMESHTEMSDDPLTIDNPRETAEAEERAEALQRSEIQ</sequence>
<dbReference type="InterPro" id="IPR004360">
    <property type="entry name" value="Glyas_Fos-R_dOase_dom"/>
</dbReference>
<feature type="domain" description="VOC" evidence="2">
    <location>
        <begin position="7"/>
        <end position="127"/>
    </location>
</feature>
<reference evidence="3 4" key="1">
    <citation type="submission" date="2021-04" db="EMBL/GenBank/DDBJ databases">
        <title>Nocardia tengchongensis.</title>
        <authorList>
            <person name="Zhuang k."/>
            <person name="Ran Y."/>
            <person name="Li W."/>
        </authorList>
    </citation>
    <scope>NUCLEOTIDE SEQUENCE [LARGE SCALE GENOMIC DNA]</scope>
    <source>
        <strain evidence="3 4">CFH S0057</strain>
    </source>
</reference>
<keyword evidence="4" id="KW-1185">Reference proteome</keyword>
<dbReference type="InterPro" id="IPR037523">
    <property type="entry name" value="VOC_core"/>
</dbReference>
<evidence type="ECO:0000259" key="2">
    <source>
        <dbReference type="PROSITE" id="PS51819"/>
    </source>
</evidence>
<dbReference type="PROSITE" id="PS51819">
    <property type="entry name" value="VOC"/>
    <property type="match status" value="1"/>
</dbReference>
<accession>A0ABX8CL64</accession>
<dbReference type="EMBL" id="CP074371">
    <property type="protein sequence ID" value="QVI20703.1"/>
    <property type="molecule type" value="Genomic_DNA"/>
</dbReference>
<dbReference type="CDD" id="cd06587">
    <property type="entry name" value="VOC"/>
    <property type="match status" value="1"/>
</dbReference>
<feature type="compositionally biased region" description="Basic and acidic residues" evidence="1">
    <location>
        <begin position="142"/>
        <end position="162"/>
    </location>
</feature>
<dbReference type="InterPro" id="IPR029068">
    <property type="entry name" value="Glyas_Bleomycin-R_OHBP_Dase"/>
</dbReference>
<dbReference type="Gene3D" id="3.10.180.10">
    <property type="entry name" value="2,3-Dihydroxybiphenyl 1,2-Dioxygenase, domain 1"/>
    <property type="match status" value="1"/>
</dbReference>